<sequence length="44" mass="4681">MVRAGTVGGLSQCSCVTECYTQIKTSCQCDAEPHSKNSFLKAPT</sequence>
<evidence type="ECO:0000313" key="1">
    <source>
        <dbReference type="EMBL" id="JAH35252.1"/>
    </source>
</evidence>
<proteinExistence type="predicted"/>
<protein>
    <submittedName>
        <fullName evidence="1">Uncharacterized protein</fullName>
    </submittedName>
</protein>
<dbReference type="AlphaFoldDB" id="A0A0E9S238"/>
<reference evidence="1" key="1">
    <citation type="submission" date="2014-11" db="EMBL/GenBank/DDBJ databases">
        <authorList>
            <person name="Amaro Gonzalez C."/>
        </authorList>
    </citation>
    <scope>NUCLEOTIDE SEQUENCE</scope>
</reference>
<name>A0A0E9S238_ANGAN</name>
<dbReference type="EMBL" id="GBXM01073325">
    <property type="protein sequence ID" value="JAH35252.1"/>
    <property type="molecule type" value="Transcribed_RNA"/>
</dbReference>
<accession>A0A0E9S238</accession>
<organism evidence="1">
    <name type="scientific">Anguilla anguilla</name>
    <name type="common">European freshwater eel</name>
    <name type="synonym">Muraena anguilla</name>
    <dbReference type="NCBI Taxonomy" id="7936"/>
    <lineage>
        <taxon>Eukaryota</taxon>
        <taxon>Metazoa</taxon>
        <taxon>Chordata</taxon>
        <taxon>Craniata</taxon>
        <taxon>Vertebrata</taxon>
        <taxon>Euteleostomi</taxon>
        <taxon>Actinopterygii</taxon>
        <taxon>Neopterygii</taxon>
        <taxon>Teleostei</taxon>
        <taxon>Anguilliformes</taxon>
        <taxon>Anguillidae</taxon>
        <taxon>Anguilla</taxon>
    </lineage>
</organism>
<reference evidence="1" key="2">
    <citation type="journal article" date="2015" name="Fish Shellfish Immunol.">
        <title>Early steps in the European eel (Anguilla anguilla)-Vibrio vulnificus interaction in the gills: Role of the RtxA13 toxin.</title>
        <authorList>
            <person name="Callol A."/>
            <person name="Pajuelo D."/>
            <person name="Ebbesson L."/>
            <person name="Teles M."/>
            <person name="MacKenzie S."/>
            <person name="Amaro C."/>
        </authorList>
    </citation>
    <scope>NUCLEOTIDE SEQUENCE</scope>
</reference>